<dbReference type="AlphaFoldDB" id="A0A1H7FFK0"/>
<sequence length="259" mass="27971">MATHFSCTLCGNCCRDLRLPLSIDEAIRWLTHSGRVELFCEAIPWPEEPPADDRQAHYRRERSFVATSGALPVRVVVTLVASFNGPCPNLQADQRCGAYETRPNVCRIYPAEVNPFVELDPASKSCPPDAWTADQPVFIDGGRLVDAETAALIDVARSNAVRDVAAKQHLCALLGCHTASLANEGFAIHSPDRDRLLAALNAVRDAASTPQPHTVAAPWSFVSNRRATLDTLTSIGAPCVPAGDTAAFDGSYLNFFPAD</sequence>
<dbReference type="PANTHER" id="PTHR35866">
    <property type="entry name" value="PUTATIVE-RELATED"/>
    <property type="match status" value="1"/>
</dbReference>
<organism evidence="1 2">
    <name type="scientific">Paraburkholderia caballeronis</name>
    <dbReference type="NCBI Taxonomy" id="416943"/>
    <lineage>
        <taxon>Bacteria</taxon>
        <taxon>Pseudomonadati</taxon>
        <taxon>Pseudomonadota</taxon>
        <taxon>Betaproteobacteria</taxon>
        <taxon>Burkholderiales</taxon>
        <taxon>Burkholderiaceae</taxon>
        <taxon>Paraburkholderia</taxon>
    </lineage>
</organism>
<dbReference type="RefSeq" id="WP_090552444.1">
    <property type="nucleotide sequence ID" value="NZ_FNSR01000003.1"/>
</dbReference>
<dbReference type="Pfam" id="PF03692">
    <property type="entry name" value="CxxCxxCC"/>
    <property type="match status" value="1"/>
</dbReference>
<dbReference type="Proteomes" id="UP000199120">
    <property type="component" value="Unassembled WGS sequence"/>
</dbReference>
<proteinExistence type="predicted"/>
<evidence type="ECO:0000313" key="2">
    <source>
        <dbReference type="Proteomes" id="UP000199120"/>
    </source>
</evidence>
<reference evidence="2" key="1">
    <citation type="submission" date="2016-10" db="EMBL/GenBank/DDBJ databases">
        <authorList>
            <person name="Varghese N."/>
            <person name="Submissions S."/>
        </authorList>
    </citation>
    <scope>NUCLEOTIDE SEQUENCE [LARGE SCALE GENOMIC DNA]</scope>
    <source>
        <strain evidence="2">LMG 26416</strain>
    </source>
</reference>
<evidence type="ECO:0000313" key="1">
    <source>
        <dbReference type="EMBL" id="SEK24856.1"/>
    </source>
</evidence>
<gene>
    <name evidence="1" type="ORF">SAMN05192542_101314</name>
</gene>
<dbReference type="PANTHER" id="PTHR35866:SF1">
    <property type="entry name" value="YKGJ FAMILY CYSTEINE CLUSTER PROTEIN"/>
    <property type="match status" value="1"/>
</dbReference>
<dbReference type="EMBL" id="FOAJ01000001">
    <property type="protein sequence ID" value="SEK24856.1"/>
    <property type="molecule type" value="Genomic_DNA"/>
</dbReference>
<accession>A0A1H7FFK0</accession>
<dbReference type="OrthoDB" id="7500397at2"/>
<dbReference type="InterPro" id="IPR005358">
    <property type="entry name" value="Puta_zinc/iron-chelating_dom"/>
</dbReference>
<name>A0A1H7FFK0_9BURK</name>
<keyword evidence="2" id="KW-1185">Reference proteome</keyword>
<dbReference type="STRING" id="416943.SAMN05445871_5930"/>
<protein>
    <submittedName>
        <fullName evidence="1">Putative zinc-or iron-chelating domain-containing protein</fullName>
    </submittedName>
</protein>